<accession>A0AA90H9D3</accession>
<dbReference type="RefSeq" id="WP_271313670.1">
    <property type="nucleotide sequence ID" value="NZ_JABXJJ020000047.1"/>
</dbReference>
<name>A0AA90H9D3_9ACTN</name>
<dbReference type="SUPFAM" id="SSF69322">
    <property type="entry name" value="Tricorn protease domain 2"/>
    <property type="match status" value="1"/>
</dbReference>
<dbReference type="CDD" id="cd01823">
    <property type="entry name" value="SEST_like"/>
    <property type="match status" value="1"/>
</dbReference>
<dbReference type="GO" id="GO:0019433">
    <property type="term" value="P:triglyceride catabolic process"/>
    <property type="evidence" value="ECO:0007669"/>
    <property type="project" value="TreeGrafter"/>
</dbReference>
<evidence type="ECO:0000256" key="1">
    <source>
        <dbReference type="PIRSR" id="PIRSR637460-1"/>
    </source>
</evidence>
<dbReference type="InterPro" id="IPR037460">
    <property type="entry name" value="SEST-like"/>
</dbReference>
<dbReference type="PANTHER" id="PTHR37981">
    <property type="entry name" value="LIPASE 2"/>
    <property type="match status" value="1"/>
</dbReference>
<feature type="region of interest" description="Disordered" evidence="3">
    <location>
        <begin position="313"/>
        <end position="338"/>
    </location>
</feature>
<feature type="active site" description="Nucleophile" evidence="1">
    <location>
        <position position="1001"/>
    </location>
</feature>
<dbReference type="Gene3D" id="3.40.50.1110">
    <property type="entry name" value="SGNH hydrolase"/>
    <property type="match status" value="1"/>
</dbReference>
<keyword evidence="2" id="KW-1015">Disulfide bond</keyword>
<dbReference type="InterPro" id="IPR033803">
    <property type="entry name" value="CBD-like_Golvesin-Xly"/>
</dbReference>
<dbReference type="Pfam" id="PF25275">
    <property type="entry name" value="Golvesin_C"/>
    <property type="match status" value="1"/>
</dbReference>
<evidence type="ECO:0000259" key="4">
    <source>
        <dbReference type="Pfam" id="PF25275"/>
    </source>
</evidence>
<dbReference type="SUPFAM" id="SSF52266">
    <property type="entry name" value="SGNH hydrolase"/>
    <property type="match status" value="1"/>
</dbReference>
<evidence type="ECO:0000256" key="2">
    <source>
        <dbReference type="PIRSR" id="PIRSR637460-2"/>
    </source>
</evidence>
<protein>
    <submittedName>
        <fullName evidence="5">GDSL-type esterase/lipase family protein</fullName>
    </submittedName>
</protein>
<evidence type="ECO:0000256" key="3">
    <source>
        <dbReference type="SAM" id="MobiDB-lite"/>
    </source>
</evidence>
<feature type="domain" description="Golvesin/Xly CBD-like" evidence="4">
    <location>
        <begin position="894"/>
        <end position="986"/>
    </location>
</feature>
<reference evidence="5" key="1">
    <citation type="submission" date="2023-05" db="EMBL/GenBank/DDBJ databases">
        <title>Streptantibioticus silvisoli sp. nov., acidotolerant actinomycetes 1 from pine litter.</title>
        <authorList>
            <person name="Swiecimska M."/>
            <person name="Golinska P."/>
            <person name="Sangal V."/>
            <person name="Wachnowicz B."/>
            <person name="Goodfellow M."/>
        </authorList>
    </citation>
    <scope>NUCLEOTIDE SEQUENCE</scope>
    <source>
        <strain evidence="5">SL13</strain>
    </source>
</reference>
<gene>
    <name evidence="5" type="ORF">POF50_030165</name>
</gene>
<dbReference type="PANTHER" id="PTHR37981:SF1">
    <property type="entry name" value="SGNH HYDROLASE-TYPE ESTERASE DOMAIN-CONTAINING PROTEIN"/>
    <property type="match status" value="1"/>
</dbReference>
<feature type="region of interest" description="Disordered" evidence="3">
    <location>
        <begin position="1274"/>
        <end position="1295"/>
    </location>
</feature>
<feature type="compositionally biased region" description="Low complexity" evidence="3">
    <location>
        <begin position="382"/>
        <end position="398"/>
    </location>
</feature>
<evidence type="ECO:0000313" key="5">
    <source>
        <dbReference type="EMBL" id="MDI5973555.1"/>
    </source>
</evidence>
<sequence>MAQSHAAAGPQAQGHAVPDVTRLASPGNVLAPGWQKSEDRSVTTVGDDNGFHVLVADASSGYQWRTAATLSEPGADTSQWIGQSCVTSSGRRAVVVYAPREFTNNGTFFDRGAFVAVVDLVTGAVRKLPFTVSLAYYNPGCGVGEQVALTSQETNAGRTTSVVRVVDAAGGQILRTTTTAGQLSSAVPYAGGVAAVLGDRLVSVGAKGAEHTLTREAGTPFRLHPDADSGLAYEVAAGKRATVRRFAAGKSASLGSGRLDAVQLAAAGGHLFVTGADAARVDLKGKDVQGWRRLDTAPVNSEPSTTGALVVTDSSNHQQQAALRPGSTAPRPDGPPDQIAIKALVTGTGHRVSFTLHPSALNPRAGAVASPALTHFPGAGSGARPAAGPRTRVAGPAAVHPDLDTTGDPSSEPWDPDRGCSIPRNDPAIQTYQPTAAQVEWAADLAVQGQLTRTRAANWEGSGMPVSWSPQGMFPLQALKGGGKVPAQVVLGVLAQESNTMQASPHAVDAVTGNFNQGGFYGDQTDWSTVDCGYGIGQVTTGMAMSTPAGTAVADGNMAYTTAEQQQAIATDYASNIAATVNMLTDKWNQLKDAGIIAGNGDPSYIENWWFTVWAYNSGVEPGSASFGNTTGCTPSASCTDGQGNWGLGWANNPANPSYPADRGVFTNSTADTKVPNHWTYPELVMGWAYSPVPRFDYASGEWGPAYAAANGEGAPQEPDLMAFCTSSDNCVPDAAADSTGTADSAGLCTQSSSHCWWHNSDTWVNCTVSQNECGTQKLSYDAASAIPGGTDIYPADCRALGTSSGSSSSDSTGPVPGTGSIVVDDVTTPSVASCNQTWTDHGSFGLHFNYDSPTGSCTQCIDYPGKIDFHQLGVGFGGHIWMGHTVAASDTGDTVTGTWKPPAITGWYRVAVHIPDSGAATEQADYTINLGDGSSEHRVVNQRWATNTWVPLGDFDVSGQPSVSLSNATRDGNGADIAWDAVAFTPSSAPAASYVAMGDSYSSGEGQDPYDPDSDYNYNDVKDGCHRSVSSAYPREIKLPGQSETIEQEAQDGVDTFADIACSGVVSPGITENAVDATPTTDDINGSTVWGSSHGGYGEVQEADQGYLTAQTSLVTISVGGDDARFAAVLKGCIMTVVDCTQPDFKLTVNGTIDPEPLVQYEPYVIQTLLPSHLKEVYETIHADAPNARIVVVGYPHLFEPNPQVDCGATSPQDQTFFNSMAGDLDTTINTVVNQVKSEGIDIAFADPRSAFDGTGGHWVCDGSGTEWINGLIPTSDTGSSGSTPDLPGTGSFHPTAAGQAAYAQLVDGYVTG</sequence>
<dbReference type="GO" id="GO:0004806">
    <property type="term" value="F:triacylglycerol lipase activity"/>
    <property type="evidence" value="ECO:0007669"/>
    <property type="project" value="TreeGrafter"/>
</dbReference>
<feature type="active site" evidence="1">
    <location>
        <position position="1295"/>
    </location>
</feature>
<feature type="region of interest" description="Disordered" evidence="3">
    <location>
        <begin position="376"/>
        <end position="416"/>
    </location>
</feature>
<feature type="compositionally biased region" description="Low complexity" evidence="3">
    <location>
        <begin position="1275"/>
        <end position="1287"/>
    </location>
</feature>
<dbReference type="EMBL" id="JABXJJ020000047">
    <property type="protein sequence ID" value="MDI5973555.1"/>
    <property type="molecule type" value="Genomic_DNA"/>
</dbReference>
<proteinExistence type="predicted"/>
<dbReference type="InterPro" id="IPR036514">
    <property type="entry name" value="SGNH_hydro_sf"/>
</dbReference>
<comment type="caution">
    <text evidence="5">The sequence shown here is derived from an EMBL/GenBank/DDBJ whole genome shotgun (WGS) entry which is preliminary data.</text>
</comment>
<feature type="disulfide bond" evidence="2">
    <location>
        <begin position="1026"/>
        <end position="1063"/>
    </location>
</feature>
<organism evidence="5">
    <name type="scientific">Streptantibioticus silvisoli</name>
    <dbReference type="NCBI Taxonomy" id="2705255"/>
    <lineage>
        <taxon>Bacteria</taxon>
        <taxon>Bacillati</taxon>
        <taxon>Actinomycetota</taxon>
        <taxon>Actinomycetes</taxon>
        <taxon>Kitasatosporales</taxon>
        <taxon>Streptomycetaceae</taxon>
        <taxon>Streptantibioticus</taxon>
    </lineage>
</organism>